<sequence length="37" mass="4026">MYLIIKITAVNSIEISVDNNKTEPQGDSVSSFLRAGN</sequence>
<keyword evidence="2" id="KW-1185">Reference proteome</keyword>
<reference evidence="1 2" key="1">
    <citation type="journal article" date="2018" name="Harmful Algae">
        <title>The highly heterogeneous methylated genomes and diverse restriction-modification systems of bloom-forming Microcystis.</title>
        <authorList>
            <person name="Zhao L."/>
            <person name="Song Y."/>
            <person name="Li L."/>
            <person name="Gan N."/>
            <person name="Brand J.J."/>
            <person name="Song L."/>
        </authorList>
    </citation>
    <scope>NUCLEOTIDE SEQUENCE [LARGE SCALE GENOMIC DNA]</scope>
    <source>
        <strain evidence="1 2">PCC 7806SL</strain>
    </source>
</reference>
<proteinExistence type="predicted"/>
<dbReference type="EMBL" id="CP020771">
    <property type="protein sequence ID" value="ARI82542.1"/>
    <property type="molecule type" value="Genomic_DNA"/>
</dbReference>
<accession>A0AB33BRD4</accession>
<gene>
    <name evidence="1" type="ORF">BH695_3263</name>
</gene>
<organism evidence="1 2">
    <name type="scientific">Microcystis aeruginosa PCC 7806SL</name>
    <dbReference type="NCBI Taxonomy" id="1903187"/>
    <lineage>
        <taxon>Bacteria</taxon>
        <taxon>Bacillati</taxon>
        <taxon>Cyanobacteriota</taxon>
        <taxon>Cyanophyceae</taxon>
        <taxon>Oscillatoriophycideae</taxon>
        <taxon>Chroococcales</taxon>
        <taxon>Microcystaceae</taxon>
        <taxon>Microcystis</taxon>
    </lineage>
</organism>
<dbReference type="Proteomes" id="UP000192439">
    <property type="component" value="Chromosome"/>
</dbReference>
<evidence type="ECO:0000313" key="1">
    <source>
        <dbReference type="EMBL" id="ARI82542.1"/>
    </source>
</evidence>
<protein>
    <recommendedName>
        <fullName evidence="3">Orphan protein</fullName>
    </recommendedName>
</protein>
<name>A0AB33BRD4_MICA7</name>
<evidence type="ECO:0000313" key="2">
    <source>
        <dbReference type="Proteomes" id="UP000192439"/>
    </source>
</evidence>
<evidence type="ECO:0008006" key="3">
    <source>
        <dbReference type="Google" id="ProtNLM"/>
    </source>
</evidence>
<dbReference type="AlphaFoldDB" id="A0AB33BRD4"/>